<feature type="compositionally biased region" description="Basic residues" evidence="1">
    <location>
        <begin position="158"/>
        <end position="170"/>
    </location>
</feature>
<feature type="compositionally biased region" description="Basic and acidic residues" evidence="1">
    <location>
        <begin position="13"/>
        <end position="28"/>
    </location>
</feature>
<evidence type="ECO:0000313" key="3">
    <source>
        <dbReference type="Proteomes" id="UP000313359"/>
    </source>
</evidence>
<accession>A0A5C2SM02</accession>
<dbReference type="Proteomes" id="UP000313359">
    <property type="component" value="Unassembled WGS sequence"/>
</dbReference>
<name>A0A5C2SM02_9APHY</name>
<dbReference type="AlphaFoldDB" id="A0A5C2SM02"/>
<dbReference type="EMBL" id="ML122254">
    <property type="protein sequence ID" value="RPD64328.1"/>
    <property type="molecule type" value="Genomic_DNA"/>
</dbReference>
<evidence type="ECO:0000256" key="1">
    <source>
        <dbReference type="SAM" id="MobiDB-lite"/>
    </source>
</evidence>
<protein>
    <submittedName>
        <fullName evidence="2">Uncharacterized protein</fullName>
    </submittedName>
</protein>
<reference evidence="2" key="1">
    <citation type="journal article" date="2018" name="Genome Biol. Evol.">
        <title>Genomics and development of Lentinus tigrinus, a white-rot wood-decaying mushroom with dimorphic fruiting bodies.</title>
        <authorList>
            <person name="Wu B."/>
            <person name="Xu Z."/>
            <person name="Knudson A."/>
            <person name="Carlson A."/>
            <person name="Chen N."/>
            <person name="Kovaka S."/>
            <person name="LaButti K."/>
            <person name="Lipzen A."/>
            <person name="Pennachio C."/>
            <person name="Riley R."/>
            <person name="Schakwitz W."/>
            <person name="Umezawa K."/>
            <person name="Ohm R.A."/>
            <person name="Grigoriev I.V."/>
            <person name="Nagy L.G."/>
            <person name="Gibbons J."/>
            <person name="Hibbett D."/>
        </authorList>
    </citation>
    <scope>NUCLEOTIDE SEQUENCE [LARGE SCALE GENOMIC DNA]</scope>
    <source>
        <strain evidence="2">ALCF2SS1-6</strain>
    </source>
</reference>
<feature type="compositionally biased region" description="Polar residues" evidence="1">
    <location>
        <begin position="140"/>
        <end position="149"/>
    </location>
</feature>
<organism evidence="2 3">
    <name type="scientific">Lentinus tigrinus ALCF2SS1-6</name>
    <dbReference type="NCBI Taxonomy" id="1328759"/>
    <lineage>
        <taxon>Eukaryota</taxon>
        <taxon>Fungi</taxon>
        <taxon>Dikarya</taxon>
        <taxon>Basidiomycota</taxon>
        <taxon>Agaricomycotina</taxon>
        <taxon>Agaricomycetes</taxon>
        <taxon>Polyporales</taxon>
        <taxon>Polyporaceae</taxon>
        <taxon>Lentinus</taxon>
    </lineage>
</organism>
<gene>
    <name evidence="2" type="ORF">L227DRAFT_325151</name>
</gene>
<keyword evidence="3" id="KW-1185">Reference proteome</keyword>
<feature type="region of interest" description="Disordered" evidence="1">
    <location>
        <begin position="13"/>
        <end position="37"/>
    </location>
</feature>
<proteinExistence type="predicted"/>
<evidence type="ECO:0000313" key="2">
    <source>
        <dbReference type="EMBL" id="RPD64328.1"/>
    </source>
</evidence>
<feature type="region of interest" description="Disordered" evidence="1">
    <location>
        <begin position="130"/>
        <end position="175"/>
    </location>
</feature>
<sequence length="204" mass="22461">MVCIRVRAAVSSAHRDVPEHSTDGRTDGTEWLPSSEEPLPPQLELSFQCDSGLPRFNDIQCRRTAQSWLQWLESGHQHVRRCSHGTPTHAVRRTSVSPHMIANVHCGQDPPLRAPVVKISHLRPPFRALYPSPTLPAASDNGTGPSNSDGRLGGKLPCRSHRQSPHHPHPRCPSSVGQSFKFTASHVGYASVSDQLAALLDCRW</sequence>